<proteinExistence type="predicted"/>
<protein>
    <submittedName>
        <fullName evidence="1">CLUMA_CG009297, isoform A</fullName>
    </submittedName>
</protein>
<name>A0A1J1I7Y6_9DIPT</name>
<dbReference type="EMBL" id="CVRI01000043">
    <property type="protein sequence ID" value="CRK95850.1"/>
    <property type="molecule type" value="Genomic_DNA"/>
</dbReference>
<keyword evidence="2" id="KW-1185">Reference proteome</keyword>
<evidence type="ECO:0000313" key="1">
    <source>
        <dbReference type="EMBL" id="CRK95850.1"/>
    </source>
</evidence>
<accession>A0A1J1I7Y6</accession>
<dbReference type="Proteomes" id="UP000183832">
    <property type="component" value="Unassembled WGS sequence"/>
</dbReference>
<organism evidence="1 2">
    <name type="scientific">Clunio marinus</name>
    <dbReference type="NCBI Taxonomy" id="568069"/>
    <lineage>
        <taxon>Eukaryota</taxon>
        <taxon>Metazoa</taxon>
        <taxon>Ecdysozoa</taxon>
        <taxon>Arthropoda</taxon>
        <taxon>Hexapoda</taxon>
        <taxon>Insecta</taxon>
        <taxon>Pterygota</taxon>
        <taxon>Neoptera</taxon>
        <taxon>Endopterygota</taxon>
        <taxon>Diptera</taxon>
        <taxon>Nematocera</taxon>
        <taxon>Chironomoidea</taxon>
        <taxon>Chironomidae</taxon>
        <taxon>Clunio</taxon>
    </lineage>
</organism>
<dbReference type="AlphaFoldDB" id="A0A1J1I7Y6"/>
<sequence length="100" mass="11770">MICSWQTFQILRKYLTNNRLNGIWNLLLNPRDLDFNTGLKNICKDQGRSWRACHCRYFVTSSRSSHEKSCHEDIDQKRGEKKATCNKSVFLLSVFRLVSV</sequence>
<reference evidence="1 2" key="1">
    <citation type="submission" date="2015-04" db="EMBL/GenBank/DDBJ databases">
        <authorList>
            <person name="Syromyatnikov M.Y."/>
            <person name="Popov V.N."/>
        </authorList>
    </citation>
    <scope>NUCLEOTIDE SEQUENCE [LARGE SCALE GENOMIC DNA]</scope>
</reference>
<gene>
    <name evidence="1" type="ORF">CLUMA_CG009297</name>
</gene>
<evidence type="ECO:0000313" key="2">
    <source>
        <dbReference type="Proteomes" id="UP000183832"/>
    </source>
</evidence>